<dbReference type="Pfam" id="PF00126">
    <property type="entry name" value="HTH_1"/>
    <property type="match status" value="1"/>
</dbReference>
<sequence length="309" mass="35196">MDINTLNLNLLRALSALIRARNVTIAAKTVGVSQSSMSGFLKQLREVFDDELLVPGQYKIMQLTPLASSLADDVHSIMSKIDQVFNQQDSFHPASSQRIFRIGMTDLISALLLQPLMKRLSSDAPNVQIKIIHPRYLDSLEYFEQHQMDLVVGFFENVPQNLKRQLLFKDNAVIACCKNHPACSAPDWNIDELIKYPLIQFSLTGTPFENYMKKYLSRLRLNKPVSINVGTGLTPFLSLSGTTYLTLTIKRLVDRFENSAGITALKVPFEYDCFVCHQYWHPRHDNDPGHSWLRKTMKNISETLDSLSF</sequence>
<dbReference type="InterPro" id="IPR037402">
    <property type="entry name" value="YidZ_PBP2"/>
</dbReference>
<keyword evidence="3" id="KW-0238">DNA-binding</keyword>
<keyword evidence="7" id="KW-1185">Reference proteome</keyword>
<dbReference type="GO" id="GO:0003677">
    <property type="term" value="F:DNA binding"/>
    <property type="evidence" value="ECO:0007669"/>
    <property type="project" value="UniProtKB-KW"/>
</dbReference>
<dbReference type="CDD" id="cd08417">
    <property type="entry name" value="PBP2_Nitroaromatics_like"/>
    <property type="match status" value="1"/>
</dbReference>
<keyword evidence="4" id="KW-0804">Transcription</keyword>
<evidence type="ECO:0000256" key="4">
    <source>
        <dbReference type="ARBA" id="ARBA00023163"/>
    </source>
</evidence>
<name>A0A0W0Z407_LEGSP</name>
<organism evidence="6 7">
    <name type="scientific">Legionella spiritensis</name>
    <dbReference type="NCBI Taxonomy" id="452"/>
    <lineage>
        <taxon>Bacteria</taxon>
        <taxon>Pseudomonadati</taxon>
        <taxon>Pseudomonadota</taxon>
        <taxon>Gammaproteobacteria</taxon>
        <taxon>Legionellales</taxon>
        <taxon>Legionellaceae</taxon>
        <taxon>Legionella</taxon>
    </lineage>
</organism>
<dbReference type="InterPro" id="IPR005119">
    <property type="entry name" value="LysR_subst-bd"/>
</dbReference>
<evidence type="ECO:0000313" key="6">
    <source>
        <dbReference type="EMBL" id="KTD63860.1"/>
    </source>
</evidence>
<comment type="similarity">
    <text evidence="1">Belongs to the LysR transcriptional regulatory family.</text>
</comment>
<dbReference type="PROSITE" id="PS50931">
    <property type="entry name" value="HTH_LYSR"/>
    <property type="match status" value="1"/>
</dbReference>
<dbReference type="Gene3D" id="1.10.10.10">
    <property type="entry name" value="Winged helix-like DNA-binding domain superfamily/Winged helix DNA-binding domain"/>
    <property type="match status" value="1"/>
</dbReference>
<accession>A0A0W0Z407</accession>
<reference evidence="6 7" key="1">
    <citation type="submission" date="2015-11" db="EMBL/GenBank/DDBJ databases">
        <title>Genomic analysis of 38 Legionella species identifies large and diverse effector repertoires.</title>
        <authorList>
            <person name="Burstein D."/>
            <person name="Amaro F."/>
            <person name="Zusman T."/>
            <person name="Lifshitz Z."/>
            <person name="Cohen O."/>
            <person name="Gilbert J.A."/>
            <person name="Pupko T."/>
            <person name="Shuman H.A."/>
            <person name="Segal G."/>
        </authorList>
    </citation>
    <scope>NUCLEOTIDE SEQUENCE [LARGE SCALE GENOMIC DNA]</scope>
    <source>
        <strain evidence="6 7">Mt.St.Helens-9</strain>
    </source>
</reference>
<dbReference type="SUPFAM" id="SSF53850">
    <property type="entry name" value="Periplasmic binding protein-like II"/>
    <property type="match status" value="1"/>
</dbReference>
<dbReference type="Pfam" id="PF03466">
    <property type="entry name" value="LysR_substrate"/>
    <property type="match status" value="1"/>
</dbReference>
<dbReference type="PATRIC" id="fig|452.5.peg.1525"/>
<dbReference type="InterPro" id="IPR000847">
    <property type="entry name" value="LysR_HTH_N"/>
</dbReference>
<evidence type="ECO:0000259" key="5">
    <source>
        <dbReference type="PROSITE" id="PS50931"/>
    </source>
</evidence>
<dbReference type="Proteomes" id="UP000054877">
    <property type="component" value="Unassembled WGS sequence"/>
</dbReference>
<proteinExistence type="inferred from homology"/>
<protein>
    <submittedName>
        <fullName evidence="6">LysR family transporter transcriptional regulator</fullName>
    </submittedName>
</protein>
<dbReference type="PANTHER" id="PTHR30118">
    <property type="entry name" value="HTH-TYPE TRANSCRIPTIONAL REGULATOR LEUO-RELATED"/>
    <property type="match status" value="1"/>
</dbReference>
<dbReference type="InterPro" id="IPR036388">
    <property type="entry name" value="WH-like_DNA-bd_sf"/>
</dbReference>
<gene>
    <name evidence="6" type="ORF">Lspi_1379</name>
</gene>
<dbReference type="Gene3D" id="3.40.190.10">
    <property type="entry name" value="Periplasmic binding protein-like II"/>
    <property type="match status" value="2"/>
</dbReference>
<dbReference type="AlphaFoldDB" id="A0A0W0Z407"/>
<dbReference type="EMBL" id="LNYX01000014">
    <property type="protein sequence ID" value="KTD63860.1"/>
    <property type="molecule type" value="Genomic_DNA"/>
</dbReference>
<dbReference type="InterPro" id="IPR036390">
    <property type="entry name" value="WH_DNA-bd_sf"/>
</dbReference>
<feature type="domain" description="HTH lysR-type" evidence="5">
    <location>
        <begin position="6"/>
        <end position="63"/>
    </location>
</feature>
<dbReference type="GO" id="GO:0003700">
    <property type="term" value="F:DNA-binding transcription factor activity"/>
    <property type="evidence" value="ECO:0007669"/>
    <property type="project" value="InterPro"/>
</dbReference>
<dbReference type="PANTHER" id="PTHR30118:SF6">
    <property type="entry name" value="HTH-TYPE TRANSCRIPTIONAL REGULATOR LEUO"/>
    <property type="match status" value="1"/>
</dbReference>
<keyword evidence="2" id="KW-0805">Transcription regulation</keyword>
<evidence type="ECO:0000256" key="3">
    <source>
        <dbReference type="ARBA" id="ARBA00023125"/>
    </source>
</evidence>
<comment type="caution">
    <text evidence="6">The sequence shown here is derived from an EMBL/GenBank/DDBJ whole genome shotgun (WGS) entry which is preliminary data.</text>
</comment>
<dbReference type="InterPro" id="IPR050389">
    <property type="entry name" value="LysR-type_TF"/>
</dbReference>
<evidence type="ECO:0000313" key="7">
    <source>
        <dbReference type="Proteomes" id="UP000054877"/>
    </source>
</evidence>
<evidence type="ECO:0000256" key="2">
    <source>
        <dbReference type="ARBA" id="ARBA00023015"/>
    </source>
</evidence>
<evidence type="ECO:0000256" key="1">
    <source>
        <dbReference type="ARBA" id="ARBA00009437"/>
    </source>
</evidence>
<dbReference type="RefSeq" id="WP_058483313.1">
    <property type="nucleotide sequence ID" value="NZ_CAAAII010000021.1"/>
</dbReference>
<dbReference type="SUPFAM" id="SSF46785">
    <property type="entry name" value="Winged helix' DNA-binding domain"/>
    <property type="match status" value="1"/>
</dbReference>